<dbReference type="Proteomes" id="UP000515135">
    <property type="component" value="Unplaced"/>
</dbReference>
<dbReference type="OrthoDB" id="10045458at2759"/>
<organism evidence="2 3">
    <name type="scientific">Branchiostoma belcheri</name>
    <name type="common">Amphioxus</name>
    <dbReference type="NCBI Taxonomy" id="7741"/>
    <lineage>
        <taxon>Eukaryota</taxon>
        <taxon>Metazoa</taxon>
        <taxon>Chordata</taxon>
        <taxon>Cephalochordata</taxon>
        <taxon>Leptocardii</taxon>
        <taxon>Amphioxiformes</taxon>
        <taxon>Branchiostomatidae</taxon>
        <taxon>Branchiostoma</taxon>
    </lineage>
</organism>
<evidence type="ECO:0000313" key="2">
    <source>
        <dbReference type="Proteomes" id="UP000515135"/>
    </source>
</evidence>
<sequence length="133" mass="13785">MKGLVFAVAVALACCVTTCAALKCRSCTLKNTKGECEKASLTTCTQSTPVCWTTQTKAPIIGEKWNSRCATKSACETARKANPTVCKPTEDIFTCQFCCSTDGCVGGASAARISVVAMATAALVVLLKNAAGF</sequence>
<dbReference type="InterPro" id="IPR045860">
    <property type="entry name" value="Snake_toxin-like_sf"/>
</dbReference>
<accession>A0A6P5A2F8</accession>
<gene>
    <name evidence="3" type="primary">LOC109484614</name>
</gene>
<evidence type="ECO:0000313" key="3">
    <source>
        <dbReference type="RefSeq" id="XP_019643518.1"/>
    </source>
</evidence>
<reference evidence="3" key="1">
    <citation type="submission" date="2025-08" db="UniProtKB">
        <authorList>
            <consortium name="RefSeq"/>
        </authorList>
    </citation>
    <scope>IDENTIFICATION</scope>
    <source>
        <tissue evidence="3">Gonad</tissue>
    </source>
</reference>
<feature type="chain" id="PRO_5028055714" evidence="1">
    <location>
        <begin position="22"/>
        <end position="133"/>
    </location>
</feature>
<dbReference type="GeneID" id="109484614"/>
<dbReference type="RefSeq" id="XP_019643518.1">
    <property type="nucleotide sequence ID" value="XM_019787959.1"/>
</dbReference>
<keyword evidence="1" id="KW-0732">Signal</keyword>
<name>A0A6P5A2F8_BRABE</name>
<evidence type="ECO:0000256" key="1">
    <source>
        <dbReference type="SAM" id="SignalP"/>
    </source>
</evidence>
<protein>
    <submittedName>
        <fullName evidence="3">Uncharacterized protein LOC109484614 isoform X2</fullName>
    </submittedName>
</protein>
<dbReference type="SUPFAM" id="SSF57302">
    <property type="entry name" value="Snake toxin-like"/>
    <property type="match status" value="1"/>
</dbReference>
<feature type="signal peptide" evidence="1">
    <location>
        <begin position="1"/>
        <end position="21"/>
    </location>
</feature>
<keyword evidence="2" id="KW-1185">Reference proteome</keyword>
<proteinExistence type="predicted"/>
<dbReference type="AlphaFoldDB" id="A0A6P5A2F8"/>